<protein>
    <submittedName>
        <fullName evidence="1">Uncharacterized protein</fullName>
    </submittedName>
</protein>
<name>A0ABU6UXK6_9FABA</name>
<evidence type="ECO:0000313" key="2">
    <source>
        <dbReference type="Proteomes" id="UP001341840"/>
    </source>
</evidence>
<gene>
    <name evidence="1" type="ORF">PIB30_101266</name>
</gene>
<reference evidence="1 2" key="1">
    <citation type="journal article" date="2023" name="Plants (Basel)">
        <title>Bridging the Gap: Combining Genomics and Transcriptomics Approaches to Understand Stylosanthes scabra, an Orphan Legume from the Brazilian Caatinga.</title>
        <authorList>
            <person name="Ferreira-Neto J.R.C."/>
            <person name="da Silva M.D."/>
            <person name="Binneck E."/>
            <person name="de Melo N.F."/>
            <person name="da Silva R.H."/>
            <person name="de Melo A.L.T.M."/>
            <person name="Pandolfi V."/>
            <person name="Bustamante F.O."/>
            <person name="Brasileiro-Vidal A.C."/>
            <person name="Benko-Iseppon A.M."/>
        </authorList>
    </citation>
    <scope>NUCLEOTIDE SEQUENCE [LARGE SCALE GENOMIC DNA]</scope>
    <source>
        <tissue evidence="1">Leaves</tissue>
    </source>
</reference>
<comment type="caution">
    <text evidence="1">The sequence shown here is derived from an EMBL/GenBank/DDBJ whole genome shotgun (WGS) entry which is preliminary data.</text>
</comment>
<evidence type="ECO:0000313" key="1">
    <source>
        <dbReference type="EMBL" id="MED6165614.1"/>
    </source>
</evidence>
<proteinExistence type="predicted"/>
<sequence>MNGEDDADEKKTMVVEKWVGEGCRRPGSVMTIGVGGGGGGRCSGYMVAGTVLVVTIGECGFLRDERRRRWAAQLREGVTVPPLSLSSLSNKYYVLFPPPGWM</sequence>
<keyword evidence="2" id="KW-1185">Reference proteome</keyword>
<dbReference type="EMBL" id="JASCZI010123768">
    <property type="protein sequence ID" value="MED6165614.1"/>
    <property type="molecule type" value="Genomic_DNA"/>
</dbReference>
<accession>A0ABU6UXK6</accession>
<dbReference type="Proteomes" id="UP001341840">
    <property type="component" value="Unassembled WGS sequence"/>
</dbReference>
<organism evidence="1 2">
    <name type="scientific">Stylosanthes scabra</name>
    <dbReference type="NCBI Taxonomy" id="79078"/>
    <lineage>
        <taxon>Eukaryota</taxon>
        <taxon>Viridiplantae</taxon>
        <taxon>Streptophyta</taxon>
        <taxon>Embryophyta</taxon>
        <taxon>Tracheophyta</taxon>
        <taxon>Spermatophyta</taxon>
        <taxon>Magnoliopsida</taxon>
        <taxon>eudicotyledons</taxon>
        <taxon>Gunneridae</taxon>
        <taxon>Pentapetalae</taxon>
        <taxon>rosids</taxon>
        <taxon>fabids</taxon>
        <taxon>Fabales</taxon>
        <taxon>Fabaceae</taxon>
        <taxon>Papilionoideae</taxon>
        <taxon>50 kb inversion clade</taxon>
        <taxon>dalbergioids sensu lato</taxon>
        <taxon>Dalbergieae</taxon>
        <taxon>Pterocarpus clade</taxon>
        <taxon>Stylosanthes</taxon>
    </lineage>
</organism>